<name>A0A9D3Y7F0_DREPO</name>
<dbReference type="InterPro" id="IPR051760">
    <property type="entry name" value="KMT5A"/>
</dbReference>
<evidence type="ECO:0000259" key="1">
    <source>
        <dbReference type="PROSITE" id="PS50280"/>
    </source>
</evidence>
<dbReference type="PANTHER" id="PTHR46167">
    <property type="entry name" value="N-LYSINE METHYLTRANSFERASE KMT5A"/>
    <property type="match status" value="1"/>
</dbReference>
<comment type="caution">
    <text evidence="2">The sequence shown here is derived from an EMBL/GenBank/DDBJ whole genome shotgun (WGS) entry which is preliminary data.</text>
</comment>
<dbReference type="InterPro" id="IPR046341">
    <property type="entry name" value="SET_dom_sf"/>
</dbReference>
<dbReference type="EMBL" id="JAIWYP010000016">
    <property type="protein sequence ID" value="KAH3694066.1"/>
    <property type="molecule type" value="Genomic_DNA"/>
</dbReference>
<sequence>MYSIVLHYRIDATEEHDSLGRLVNDGYTKPNCKVKIVDESGQPKLYLCALRDIQPAEGILYNYGPGHFPRRSKVIKMIMSNHQHSIKL</sequence>
<protein>
    <recommendedName>
        <fullName evidence="1">SET domain-containing protein</fullName>
    </recommendedName>
</protein>
<dbReference type="Gene3D" id="2.170.270.10">
    <property type="entry name" value="SET domain"/>
    <property type="match status" value="1"/>
</dbReference>
<feature type="domain" description="SET" evidence="1">
    <location>
        <begin position="1"/>
        <end position="64"/>
    </location>
</feature>
<dbReference type="Proteomes" id="UP000828390">
    <property type="component" value="Unassembled WGS sequence"/>
</dbReference>
<evidence type="ECO:0000313" key="2">
    <source>
        <dbReference type="EMBL" id="KAH3694066.1"/>
    </source>
</evidence>
<accession>A0A9D3Y7F0</accession>
<dbReference type="GO" id="GO:0005700">
    <property type="term" value="C:polytene chromosome"/>
    <property type="evidence" value="ECO:0007669"/>
    <property type="project" value="TreeGrafter"/>
</dbReference>
<dbReference type="GO" id="GO:0005634">
    <property type="term" value="C:nucleus"/>
    <property type="evidence" value="ECO:0007669"/>
    <property type="project" value="TreeGrafter"/>
</dbReference>
<dbReference type="AlphaFoldDB" id="A0A9D3Y7F0"/>
<evidence type="ECO:0000313" key="3">
    <source>
        <dbReference type="Proteomes" id="UP000828390"/>
    </source>
</evidence>
<dbReference type="GO" id="GO:0042799">
    <property type="term" value="F:histone H4K20 methyltransferase activity"/>
    <property type="evidence" value="ECO:0007669"/>
    <property type="project" value="TreeGrafter"/>
</dbReference>
<reference evidence="2" key="2">
    <citation type="submission" date="2020-11" db="EMBL/GenBank/DDBJ databases">
        <authorList>
            <person name="McCartney M.A."/>
            <person name="Auch B."/>
            <person name="Kono T."/>
            <person name="Mallez S."/>
            <person name="Becker A."/>
            <person name="Gohl D.M."/>
            <person name="Silverstein K.A.T."/>
            <person name="Koren S."/>
            <person name="Bechman K.B."/>
            <person name="Herman A."/>
            <person name="Abrahante J.E."/>
            <person name="Garbe J."/>
        </authorList>
    </citation>
    <scope>NUCLEOTIDE SEQUENCE</scope>
    <source>
        <strain evidence="2">Duluth1</strain>
        <tissue evidence="2">Whole animal</tissue>
    </source>
</reference>
<reference evidence="2" key="1">
    <citation type="journal article" date="2019" name="bioRxiv">
        <title>The Genome of the Zebra Mussel, Dreissena polymorpha: A Resource for Invasive Species Research.</title>
        <authorList>
            <person name="McCartney M.A."/>
            <person name="Auch B."/>
            <person name="Kono T."/>
            <person name="Mallez S."/>
            <person name="Zhang Y."/>
            <person name="Obille A."/>
            <person name="Becker A."/>
            <person name="Abrahante J.E."/>
            <person name="Garbe J."/>
            <person name="Badalamenti J.P."/>
            <person name="Herman A."/>
            <person name="Mangelson H."/>
            <person name="Liachko I."/>
            <person name="Sullivan S."/>
            <person name="Sone E.D."/>
            <person name="Koren S."/>
            <person name="Silverstein K.A.T."/>
            <person name="Beckman K.B."/>
            <person name="Gohl D.M."/>
        </authorList>
    </citation>
    <scope>NUCLEOTIDE SEQUENCE</scope>
    <source>
        <strain evidence="2">Duluth1</strain>
        <tissue evidence="2">Whole animal</tissue>
    </source>
</reference>
<dbReference type="PROSITE" id="PS50280">
    <property type="entry name" value="SET"/>
    <property type="match status" value="1"/>
</dbReference>
<gene>
    <name evidence="2" type="ORF">DPMN_081505</name>
</gene>
<dbReference type="SUPFAM" id="SSF82199">
    <property type="entry name" value="SET domain"/>
    <property type="match status" value="1"/>
</dbReference>
<dbReference type="InterPro" id="IPR001214">
    <property type="entry name" value="SET_dom"/>
</dbReference>
<dbReference type="GO" id="GO:0043516">
    <property type="term" value="P:regulation of DNA damage response, signal transduction by p53 class mediator"/>
    <property type="evidence" value="ECO:0007669"/>
    <property type="project" value="TreeGrafter"/>
</dbReference>
<organism evidence="2 3">
    <name type="scientific">Dreissena polymorpha</name>
    <name type="common">Zebra mussel</name>
    <name type="synonym">Mytilus polymorpha</name>
    <dbReference type="NCBI Taxonomy" id="45954"/>
    <lineage>
        <taxon>Eukaryota</taxon>
        <taxon>Metazoa</taxon>
        <taxon>Spiralia</taxon>
        <taxon>Lophotrochozoa</taxon>
        <taxon>Mollusca</taxon>
        <taxon>Bivalvia</taxon>
        <taxon>Autobranchia</taxon>
        <taxon>Heteroconchia</taxon>
        <taxon>Euheterodonta</taxon>
        <taxon>Imparidentia</taxon>
        <taxon>Neoheterodontei</taxon>
        <taxon>Myida</taxon>
        <taxon>Dreissenoidea</taxon>
        <taxon>Dreissenidae</taxon>
        <taxon>Dreissena</taxon>
    </lineage>
</organism>
<dbReference type="Pfam" id="PF00856">
    <property type="entry name" value="SET"/>
    <property type="match status" value="1"/>
</dbReference>
<dbReference type="PANTHER" id="PTHR46167:SF1">
    <property type="entry name" value="N-LYSINE METHYLTRANSFERASE KMT5A"/>
    <property type="match status" value="1"/>
</dbReference>
<keyword evidence="3" id="KW-1185">Reference proteome</keyword>
<proteinExistence type="predicted"/>
<dbReference type="GO" id="GO:0006357">
    <property type="term" value="P:regulation of transcription by RNA polymerase II"/>
    <property type="evidence" value="ECO:0007669"/>
    <property type="project" value="TreeGrafter"/>
</dbReference>